<organism evidence="4 5">
    <name type="scientific">Tritrichomonas foetus</name>
    <dbReference type="NCBI Taxonomy" id="1144522"/>
    <lineage>
        <taxon>Eukaryota</taxon>
        <taxon>Metamonada</taxon>
        <taxon>Parabasalia</taxon>
        <taxon>Tritrichomonadida</taxon>
        <taxon>Tritrichomonadidae</taxon>
        <taxon>Tritrichomonas</taxon>
    </lineage>
</organism>
<accession>A0A1J4J6G9</accession>
<evidence type="ECO:0000256" key="2">
    <source>
        <dbReference type="SAM" id="Phobius"/>
    </source>
</evidence>
<evidence type="ECO:0000259" key="3">
    <source>
        <dbReference type="Pfam" id="PF22850"/>
    </source>
</evidence>
<dbReference type="Proteomes" id="UP000179807">
    <property type="component" value="Unassembled WGS sequence"/>
</dbReference>
<comment type="caution">
    <text evidence="4">The sequence shown here is derived from an EMBL/GenBank/DDBJ whole genome shotgun (WGS) entry which is preliminary data.</text>
</comment>
<feature type="region of interest" description="Disordered" evidence="1">
    <location>
        <begin position="916"/>
        <end position="1016"/>
    </location>
</feature>
<dbReference type="InterPro" id="IPR032922">
    <property type="entry name" value="SON"/>
</dbReference>
<protein>
    <recommendedName>
        <fullName evidence="3">CATSPERD/E C-terminal domain-containing protein</fullName>
    </recommendedName>
</protein>
<dbReference type="VEuPathDB" id="TrichDB:TRFO_38967"/>
<dbReference type="InterPro" id="IPR053814">
    <property type="entry name" value="CATSPERD/E_C"/>
</dbReference>
<dbReference type="PANTHER" id="PTHR46528:SF1">
    <property type="entry name" value="PROTEIN SON"/>
    <property type="match status" value="1"/>
</dbReference>
<sequence length="1038" mass="120150">MMNSISFFIFPWLIYIGAGVVMYSSDPLRPNEFFIDQEFAVISENPLVDDSFTPKCAFSGNVTIGYIVKCRQAGHHILNIESKSFQFYIIERKKPYRWSFSILYEDQPTNYIEVGKNYSLRIWITKLSFDSEIQEELRGTSSTISDESLSITQSFDALGEYPILTFLKFDKINQNISSFNENHYWEVDFTVNDMFLRSFSITGHDNSDTFGAVESIEYNFMYKNVFDDQSNIYNNYLTDFSDNVNLFENTTIVSINKIPCYPSYMIVKCKNTINNEFRYFYTNNNLQTVKEFGRNKNFSDVFLTMQGFYFIEQRTIKKIENNQIIDLFTFPEISDHSITFFASDFCDFYLGENNQLSAENNFIGAFSSSKVVISNNGQNFRDNILLNNLNLKFISTSYRWQQVSVLVEAELKPQYIISFDISHNVYFQANLESTINSDFIKFGYDYGLFIYGSTLLFSPDFKTIQSIFLPGGFQNNTEMGLSSLTLLSNDKFVALSGKSLFFGDIKMKKATQLFDNPLENGYIISNDQNNIICIGFKKSFGSSNSSSNLSPFEVLPIVNYIPKSTDSYSTLIRGKIEPLYIDLGDINEIKLTIGSVTINNKEPSVQISVPSNIAMKYTLNSKILSCSSLISYISTGNVVESDVRISTERCKYYDINATTQFLSSKIRRNNDTPGSARLQLFMYSEGHIFDVYNIPIIVGCPKDRKLGVRIEKDYCYPGDECKLNVFHHRFFKPIPVVFDGDKIINEINGDYTIVSTTKFKYEMTVDDAKCLSKPQTYEEMGRNWSRVNYNDCFSMDLNNQEFDKKASYSILNSTHNSISISENVKEVQLRLINLDYSSTMCELDYNFTIVVIERPLKPIFIVVVICVALIIVINIMIFEIWKYYTFKYPEALMFDMERKKNDTKIMNNEAIQSYLNVDNNKSKTKTQKKEEKSKSQKEEKSKSQKEEKSKSKKEEKTKSKKEEKTKSQKEEKSKSQKEEKSKSKKEEKSKNQKDESQSKKDENDDKSSNILSEDDLCVLVEYYGYEYEYEEEEDENSQ</sequence>
<dbReference type="GO" id="GO:0048024">
    <property type="term" value="P:regulation of mRNA splicing, via spliceosome"/>
    <property type="evidence" value="ECO:0007669"/>
    <property type="project" value="TreeGrafter"/>
</dbReference>
<keyword evidence="2" id="KW-0812">Transmembrane</keyword>
<feature type="domain" description="CATSPERD/E C-terminal" evidence="3">
    <location>
        <begin position="713"/>
        <end position="885"/>
    </location>
</feature>
<keyword evidence="2" id="KW-0472">Membrane</keyword>
<dbReference type="RefSeq" id="XP_068347963.1">
    <property type="nucleotide sequence ID" value="XM_068512358.1"/>
</dbReference>
<keyword evidence="2" id="KW-1133">Transmembrane helix</keyword>
<evidence type="ECO:0000313" key="5">
    <source>
        <dbReference type="Proteomes" id="UP000179807"/>
    </source>
</evidence>
<gene>
    <name evidence="4" type="ORF">TRFO_38967</name>
</gene>
<dbReference type="GeneID" id="94847062"/>
<name>A0A1J4J6G9_9EUKA</name>
<feature type="transmembrane region" description="Helical" evidence="2">
    <location>
        <begin position="7"/>
        <end position="25"/>
    </location>
</feature>
<dbReference type="AlphaFoldDB" id="A0A1J4J6G9"/>
<dbReference type="PANTHER" id="PTHR46528">
    <property type="entry name" value="PROTEIN SON"/>
    <property type="match status" value="1"/>
</dbReference>
<feature type="transmembrane region" description="Helical" evidence="2">
    <location>
        <begin position="859"/>
        <end position="878"/>
    </location>
</feature>
<dbReference type="Pfam" id="PF22850">
    <property type="entry name" value="CATSPERD-E_C"/>
    <property type="match status" value="1"/>
</dbReference>
<reference evidence="4" key="1">
    <citation type="submission" date="2016-10" db="EMBL/GenBank/DDBJ databases">
        <authorList>
            <person name="Benchimol M."/>
            <person name="Almeida L.G."/>
            <person name="Vasconcelos A.T."/>
            <person name="Perreira-Neves A."/>
            <person name="Rosa I.A."/>
            <person name="Tasca T."/>
            <person name="Bogo M.R."/>
            <person name="de Souza W."/>
        </authorList>
    </citation>
    <scope>NUCLEOTIDE SEQUENCE [LARGE SCALE GENOMIC DNA]</scope>
    <source>
        <strain evidence="4">K</strain>
    </source>
</reference>
<feature type="compositionally biased region" description="Basic and acidic residues" evidence="1">
    <location>
        <begin position="927"/>
        <end position="1007"/>
    </location>
</feature>
<proteinExistence type="predicted"/>
<dbReference type="GO" id="GO:0003723">
    <property type="term" value="F:RNA binding"/>
    <property type="evidence" value="ECO:0007669"/>
    <property type="project" value="InterPro"/>
</dbReference>
<evidence type="ECO:0000256" key="1">
    <source>
        <dbReference type="SAM" id="MobiDB-lite"/>
    </source>
</evidence>
<keyword evidence="5" id="KW-1185">Reference proteome</keyword>
<dbReference type="GO" id="GO:0051726">
    <property type="term" value="P:regulation of cell cycle"/>
    <property type="evidence" value="ECO:0007669"/>
    <property type="project" value="InterPro"/>
</dbReference>
<dbReference type="EMBL" id="MLAK01001285">
    <property type="protein sequence ID" value="OHS94826.1"/>
    <property type="molecule type" value="Genomic_DNA"/>
</dbReference>
<evidence type="ECO:0000313" key="4">
    <source>
        <dbReference type="EMBL" id="OHS94826.1"/>
    </source>
</evidence>